<dbReference type="SUPFAM" id="SSF53756">
    <property type="entry name" value="UDP-Glycosyltransferase/glycogen phosphorylase"/>
    <property type="match status" value="1"/>
</dbReference>
<sequence>MKVLFMTCGIGMGHVSRDITLAKRLEEKNVDVTFASYGPGYEMLSKHGKYKIFKLPDIHLYGGNGELDIKHTAKKSINLPFIFLKSIYHEFKIIKELKPDIVIGDSHYSAPITCRILKIPCILITNELTLNFAELYPDRKIIEYAENGLKRFIGSVSNQCDAIIIPDIENSIEIPPKLRGITTFTGPFLKRNPSQIEDKNELRKKLGFHENDKIVLVTVGGSKFGKKLLHLIIDSAKWIDCNRIVIVTGPQISSDFIQDSDKIVKKEFLDDIMEWMNLSDVVISLAGHNTTMELASLGIPSILVPIDNHSEQIKNALNMKKYGISVVKNINELNPKKFADDINNILHSDALKQEAGIVKKEFSKYDGKENAAKIILKYAKQKK</sequence>
<dbReference type="PANTHER" id="PTHR21015">
    <property type="entry name" value="UDP-N-ACETYLGLUCOSAMINE--N-ACETYLMURAMYL-(PENTAPEPTIDE) PYROPHOSPHORYL-UNDECAPRENOL N-ACETYLGLUCOSAMINE TRANSFERASE 1"/>
    <property type="match status" value="1"/>
</dbReference>
<dbReference type="AlphaFoldDB" id="A0A9E5DI85"/>
<dbReference type="EMBL" id="JAPVER010000018">
    <property type="protein sequence ID" value="MCZ3364932.1"/>
    <property type="molecule type" value="Genomic_DNA"/>
</dbReference>
<reference evidence="3" key="1">
    <citation type="submission" date="2022-12" db="EMBL/GenBank/DDBJ databases">
        <title>Reclassification of two methanogenic archaea species isolated from the Kolyma lowland permafrost.</title>
        <authorList>
            <person name="Trubitsyn V.E."/>
            <person name="Rivkina E.M."/>
            <person name="Shcherbakova V.A."/>
        </authorList>
    </citation>
    <scope>NUCLEOTIDE SEQUENCE</scope>
    <source>
        <strain evidence="3">M2</strain>
        <strain evidence="4">MK4</strain>
    </source>
</reference>
<gene>
    <name evidence="4" type="ORF">O3H35_08575</name>
    <name evidence="3" type="ORF">O3H54_03455</name>
</gene>
<dbReference type="EMBL" id="JAPVES010000030">
    <property type="protein sequence ID" value="MCZ3372687.1"/>
    <property type="molecule type" value="Genomic_DNA"/>
</dbReference>
<dbReference type="InterPro" id="IPR007235">
    <property type="entry name" value="Glyco_trans_28_C"/>
</dbReference>
<dbReference type="GO" id="GO:0016758">
    <property type="term" value="F:hexosyltransferase activity"/>
    <property type="evidence" value="ECO:0007669"/>
    <property type="project" value="InterPro"/>
</dbReference>
<organism evidence="3 5">
    <name type="scientific">Methanobacterium veterum</name>
    <dbReference type="NCBI Taxonomy" id="408577"/>
    <lineage>
        <taxon>Archaea</taxon>
        <taxon>Methanobacteriati</taxon>
        <taxon>Methanobacteriota</taxon>
        <taxon>Methanomada group</taxon>
        <taxon>Methanobacteria</taxon>
        <taxon>Methanobacteriales</taxon>
        <taxon>Methanobacteriaceae</taxon>
        <taxon>Methanobacterium</taxon>
    </lineage>
</organism>
<comment type="similarity">
    <text evidence="1">Belongs to the glycosyltransferase 28 family.</text>
</comment>
<dbReference type="RefSeq" id="WP_048080238.1">
    <property type="nucleotide sequence ID" value="NZ_JAPVER010000018.1"/>
</dbReference>
<dbReference type="Pfam" id="PF13528">
    <property type="entry name" value="Glyco_trans_1_3"/>
    <property type="match status" value="1"/>
</dbReference>
<dbReference type="Proteomes" id="UP001074446">
    <property type="component" value="Unassembled WGS sequence"/>
</dbReference>
<evidence type="ECO:0000313" key="5">
    <source>
        <dbReference type="Proteomes" id="UP001068021"/>
    </source>
</evidence>
<dbReference type="Proteomes" id="UP001068021">
    <property type="component" value="Unassembled WGS sequence"/>
</dbReference>
<feature type="domain" description="Glycosyl transferase family 28 C-terminal" evidence="2">
    <location>
        <begin position="215"/>
        <end position="366"/>
    </location>
</feature>
<accession>A0A9E5DI85</accession>
<dbReference type="CDD" id="cd03785">
    <property type="entry name" value="GT28_MurG"/>
    <property type="match status" value="1"/>
</dbReference>
<name>A0A9E5DI85_9EURY</name>
<protein>
    <submittedName>
        <fullName evidence="3">UDP-N-acetylglucosamine--N-acetylmuramyl-(Pentapeptide) pyrophosphoryl-undecaprenol N-acetylglucosamine transferase</fullName>
    </submittedName>
</protein>
<evidence type="ECO:0000313" key="4">
    <source>
        <dbReference type="EMBL" id="MCZ3372687.1"/>
    </source>
</evidence>
<keyword evidence="3" id="KW-0808">Transferase</keyword>
<evidence type="ECO:0000313" key="3">
    <source>
        <dbReference type="EMBL" id="MCZ3364932.1"/>
    </source>
</evidence>
<evidence type="ECO:0000256" key="1">
    <source>
        <dbReference type="ARBA" id="ARBA00006962"/>
    </source>
</evidence>
<evidence type="ECO:0000259" key="2">
    <source>
        <dbReference type="Pfam" id="PF04101"/>
    </source>
</evidence>
<dbReference type="PANTHER" id="PTHR21015:SF22">
    <property type="entry name" value="GLYCOSYLTRANSFERASE"/>
    <property type="match status" value="1"/>
</dbReference>
<comment type="caution">
    <text evidence="3">The sequence shown here is derived from an EMBL/GenBank/DDBJ whole genome shotgun (WGS) entry which is preliminary data.</text>
</comment>
<dbReference type="Gene3D" id="3.40.50.2000">
    <property type="entry name" value="Glycogen Phosphorylase B"/>
    <property type="match status" value="2"/>
</dbReference>
<proteinExistence type="inferred from homology"/>
<dbReference type="Pfam" id="PF04101">
    <property type="entry name" value="Glyco_tran_28_C"/>
    <property type="match status" value="1"/>
</dbReference>
<keyword evidence="5" id="KW-1185">Reference proteome</keyword>